<evidence type="ECO:0000313" key="2">
    <source>
        <dbReference type="Proteomes" id="UP000296049"/>
    </source>
</evidence>
<sequence>MQPVYRADGGFGTLSLPEKTFRSCKQQPGQAQLLAVFLVWELGAAVPSIVGSPGAVDSFQLCLRVYFVLSVPAEKRALGKIPAGRSGGGSVHTHRHWAASAGGEGLCSDQCPHGPAGCWRCAVLQDQPRVHPGDPSWGEPGAACPVGRSQLCQGSQSEGRRRCGTWGPAALLPGSALSQQPAGERRCSEPESGARAPLSCCKAPPSGALLPTSVYQPARVQELLRLMQRALLPVLRNEAASLQQVLCSPFPGRRGDSCSKAGSFLPGEIGAWKNPFCPEPAKRECCKDPKRSEKIQF</sequence>
<reference evidence="2" key="1">
    <citation type="journal article" date="2013" name="Nat. Genet.">
        <title>The duck genome and transcriptome provide insight into an avian influenza virus reservoir species.</title>
        <authorList>
            <person name="Huang Y."/>
            <person name="Li Y."/>
            <person name="Burt D.W."/>
            <person name="Chen H."/>
            <person name="Zhang Y."/>
            <person name="Qian W."/>
            <person name="Kim H."/>
            <person name="Gan S."/>
            <person name="Zhao Y."/>
            <person name="Li J."/>
            <person name="Yi K."/>
            <person name="Feng H."/>
            <person name="Zhu P."/>
            <person name="Li B."/>
            <person name="Liu Q."/>
            <person name="Fairley S."/>
            <person name="Magor K.E."/>
            <person name="Du Z."/>
            <person name="Hu X."/>
            <person name="Goodman L."/>
            <person name="Tafer H."/>
            <person name="Vignal A."/>
            <person name="Lee T."/>
            <person name="Kim K.W."/>
            <person name="Sheng Z."/>
            <person name="An Y."/>
            <person name="Searle S."/>
            <person name="Herrero J."/>
            <person name="Groenen M.A."/>
            <person name="Crooijmans R.P."/>
            <person name="Faraut T."/>
            <person name="Cai Q."/>
            <person name="Webster R.G."/>
            <person name="Aldridge J.R."/>
            <person name="Warren W.C."/>
            <person name="Bartschat S."/>
            <person name="Kehr S."/>
            <person name="Marz M."/>
            <person name="Stadler P.F."/>
            <person name="Smith J."/>
            <person name="Kraus R.H."/>
            <person name="Zhao Y."/>
            <person name="Ren L."/>
            <person name="Fei J."/>
            <person name="Morisson M."/>
            <person name="Kaiser P."/>
            <person name="Griffin D.K."/>
            <person name="Rao M."/>
            <person name="Pitel F."/>
            <person name="Wang J."/>
            <person name="Li N."/>
        </authorList>
    </citation>
    <scope>NUCLEOTIDE SEQUENCE [LARGE SCALE GENOMIC DNA]</scope>
</reference>
<name>R0K607_ANAPL</name>
<gene>
    <name evidence="1" type="ORF">Anapl_02106</name>
</gene>
<keyword evidence="2" id="KW-1185">Reference proteome</keyword>
<dbReference type="Proteomes" id="UP000296049">
    <property type="component" value="Unassembled WGS sequence"/>
</dbReference>
<dbReference type="EMBL" id="KB742711">
    <property type="protein sequence ID" value="EOB05192.1"/>
    <property type="molecule type" value="Genomic_DNA"/>
</dbReference>
<dbReference type="AlphaFoldDB" id="R0K607"/>
<proteinExistence type="predicted"/>
<organism evidence="1 2">
    <name type="scientific">Anas platyrhynchos</name>
    <name type="common">Mallard</name>
    <name type="synonym">Anas boschas</name>
    <dbReference type="NCBI Taxonomy" id="8839"/>
    <lineage>
        <taxon>Eukaryota</taxon>
        <taxon>Metazoa</taxon>
        <taxon>Chordata</taxon>
        <taxon>Craniata</taxon>
        <taxon>Vertebrata</taxon>
        <taxon>Euteleostomi</taxon>
        <taxon>Archelosauria</taxon>
        <taxon>Archosauria</taxon>
        <taxon>Dinosauria</taxon>
        <taxon>Saurischia</taxon>
        <taxon>Theropoda</taxon>
        <taxon>Coelurosauria</taxon>
        <taxon>Aves</taxon>
        <taxon>Neognathae</taxon>
        <taxon>Galloanserae</taxon>
        <taxon>Anseriformes</taxon>
        <taxon>Anatidae</taxon>
        <taxon>Anatinae</taxon>
        <taxon>Anas</taxon>
    </lineage>
</organism>
<protein>
    <submittedName>
        <fullName evidence="1">Uncharacterized protein</fullName>
    </submittedName>
</protein>
<evidence type="ECO:0000313" key="1">
    <source>
        <dbReference type="EMBL" id="EOB05192.1"/>
    </source>
</evidence>
<accession>R0K607</accession>